<proteinExistence type="inferred from homology"/>
<dbReference type="GO" id="GO:0009003">
    <property type="term" value="F:signal peptidase activity"/>
    <property type="evidence" value="ECO:0007669"/>
    <property type="project" value="UniProtKB-EC"/>
</dbReference>
<dbReference type="CDD" id="cd06530">
    <property type="entry name" value="S26_SPase_I"/>
    <property type="match status" value="1"/>
</dbReference>
<keyword evidence="7" id="KW-0472">Membrane</keyword>
<evidence type="ECO:0000256" key="3">
    <source>
        <dbReference type="ARBA" id="ARBA00013208"/>
    </source>
</evidence>
<evidence type="ECO:0000256" key="4">
    <source>
        <dbReference type="ARBA" id="ARBA00019232"/>
    </source>
</evidence>
<protein>
    <recommendedName>
        <fullName evidence="4 7">Signal peptidase I</fullName>
        <ecNumber evidence="3 7">3.4.21.89</ecNumber>
    </recommendedName>
</protein>
<dbReference type="PANTHER" id="PTHR43390">
    <property type="entry name" value="SIGNAL PEPTIDASE I"/>
    <property type="match status" value="1"/>
</dbReference>
<dbReference type="EC" id="3.4.21.89" evidence="3 7"/>
<comment type="caution">
    <text evidence="9">The sequence shown here is derived from an EMBL/GenBank/DDBJ whole genome shotgun (WGS) entry which is preliminary data.</text>
</comment>
<evidence type="ECO:0000313" key="9">
    <source>
        <dbReference type="EMBL" id="RGS39132.1"/>
    </source>
</evidence>
<evidence type="ECO:0000256" key="7">
    <source>
        <dbReference type="RuleBase" id="RU362042"/>
    </source>
</evidence>
<dbReference type="InterPro" id="IPR036286">
    <property type="entry name" value="LexA/Signal_pep-like_sf"/>
</dbReference>
<feature type="active site" evidence="6">
    <location>
        <position position="44"/>
    </location>
</feature>
<dbReference type="InterPro" id="IPR019533">
    <property type="entry name" value="Peptidase_S26"/>
</dbReference>
<evidence type="ECO:0000256" key="6">
    <source>
        <dbReference type="PIRSR" id="PIRSR600223-1"/>
    </source>
</evidence>
<accession>A0A412IME6</accession>
<sequence>MEVRKMKRIGKKLMYMALSLFVIFQVYLFIRFYWIVSCFIPTYSMAPTLLGGDYIIVSMQIPGRRIMNSDSGRLLVHRLKGQREVQRNDVVVFNFPYAEDKEKMIISMNTFYCKRCVGVPGDTCRWCEATGMREVYLPKIGDILRIDSCNYEHYYKCIEYETGKKMSLKMGQVYLEDSLLESFRFNHKYYFMRGDNFNHSYDSRGWGILPDDFILGVGQMIWFSKDEVTNRISWNRIFRRIE</sequence>
<name>A0A412IME6_9BACE</name>
<comment type="subcellular location">
    <subcellularLocation>
        <location evidence="7">Membrane</location>
        <topology evidence="7">Single-pass type II membrane protein</topology>
    </subcellularLocation>
</comment>
<dbReference type="GO" id="GO:0016020">
    <property type="term" value="C:membrane"/>
    <property type="evidence" value="ECO:0007669"/>
    <property type="project" value="UniProtKB-SubCell"/>
</dbReference>
<dbReference type="AlphaFoldDB" id="A0A412IME6"/>
<dbReference type="InterPro" id="IPR019758">
    <property type="entry name" value="Pept_S26A_signal_pept_1_CS"/>
</dbReference>
<dbReference type="InterPro" id="IPR000223">
    <property type="entry name" value="Pept_S26A_signal_pept_1"/>
</dbReference>
<dbReference type="SUPFAM" id="SSF51306">
    <property type="entry name" value="LexA/Signal peptidase"/>
    <property type="match status" value="1"/>
</dbReference>
<gene>
    <name evidence="9" type="primary">lepB</name>
    <name evidence="9" type="ORF">DWX97_04170</name>
</gene>
<keyword evidence="5 7" id="KW-0378">Hydrolase</keyword>
<evidence type="ECO:0000256" key="5">
    <source>
        <dbReference type="ARBA" id="ARBA00022801"/>
    </source>
</evidence>
<dbReference type="Proteomes" id="UP000283341">
    <property type="component" value="Unassembled WGS sequence"/>
</dbReference>
<feature type="domain" description="Peptidase S26" evidence="8">
    <location>
        <begin position="16"/>
        <end position="223"/>
    </location>
</feature>
<keyword evidence="7" id="KW-1133">Transmembrane helix</keyword>
<organism evidence="9 10">
    <name type="scientific">Bacteroides cellulosilyticus</name>
    <dbReference type="NCBI Taxonomy" id="246787"/>
    <lineage>
        <taxon>Bacteria</taxon>
        <taxon>Pseudomonadati</taxon>
        <taxon>Bacteroidota</taxon>
        <taxon>Bacteroidia</taxon>
        <taxon>Bacteroidales</taxon>
        <taxon>Bacteroidaceae</taxon>
        <taxon>Bacteroides</taxon>
    </lineage>
</organism>
<evidence type="ECO:0000256" key="1">
    <source>
        <dbReference type="ARBA" id="ARBA00000677"/>
    </source>
</evidence>
<keyword evidence="7" id="KW-0645">Protease</keyword>
<comment type="similarity">
    <text evidence="2 7">Belongs to the peptidase S26 family.</text>
</comment>
<reference evidence="9 10" key="1">
    <citation type="submission" date="2018-08" db="EMBL/GenBank/DDBJ databases">
        <title>A genome reference for cultivated species of the human gut microbiota.</title>
        <authorList>
            <person name="Zou Y."/>
            <person name="Xue W."/>
            <person name="Luo G."/>
        </authorList>
    </citation>
    <scope>NUCLEOTIDE SEQUENCE [LARGE SCALE GENOMIC DNA]</scope>
    <source>
        <strain evidence="9 10">AF22-3AC</strain>
    </source>
</reference>
<feature type="active site" evidence="6">
    <location>
        <position position="114"/>
    </location>
</feature>
<dbReference type="Gene3D" id="2.10.109.10">
    <property type="entry name" value="Umud Fragment, subunit A"/>
    <property type="match status" value="1"/>
</dbReference>
<dbReference type="EMBL" id="QRVJ01000002">
    <property type="protein sequence ID" value="RGS39132.1"/>
    <property type="molecule type" value="Genomic_DNA"/>
</dbReference>
<comment type="catalytic activity">
    <reaction evidence="1 7">
        <text>Cleavage of hydrophobic, N-terminal signal or leader sequences from secreted and periplasmic proteins.</text>
        <dbReference type="EC" id="3.4.21.89"/>
    </reaction>
</comment>
<dbReference type="PROSITE" id="PS00761">
    <property type="entry name" value="SPASE_I_3"/>
    <property type="match status" value="1"/>
</dbReference>
<keyword evidence="7" id="KW-0812">Transmembrane</keyword>
<evidence type="ECO:0000313" key="10">
    <source>
        <dbReference type="Proteomes" id="UP000283341"/>
    </source>
</evidence>
<dbReference type="GO" id="GO:0004252">
    <property type="term" value="F:serine-type endopeptidase activity"/>
    <property type="evidence" value="ECO:0007669"/>
    <property type="project" value="InterPro"/>
</dbReference>
<evidence type="ECO:0000259" key="8">
    <source>
        <dbReference type="Pfam" id="PF10502"/>
    </source>
</evidence>
<dbReference type="NCBIfam" id="TIGR02227">
    <property type="entry name" value="sigpep_I_bact"/>
    <property type="match status" value="1"/>
</dbReference>
<feature type="transmembrane region" description="Helical" evidence="7">
    <location>
        <begin position="12"/>
        <end position="34"/>
    </location>
</feature>
<dbReference type="PRINTS" id="PR00727">
    <property type="entry name" value="LEADERPTASE"/>
</dbReference>
<dbReference type="GO" id="GO:0006465">
    <property type="term" value="P:signal peptide processing"/>
    <property type="evidence" value="ECO:0007669"/>
    <property type="project" value="InterPro"/>
</dbReference>
<dbReference type="RefSeq" id="WP_118401867.1">
    <property type="nucleotide sequence ID" value="NZ_JADNFX010000003.1"/>
</dbReference>
<dbReference type="PANTHER" id="PTHR43390:SF1">
    <property type="entry name" value="CHLOROPLAST PROCESSING PEPTIDASE"/>
    <property type="match status" value="1"/>
</dbReference>
<evidence type="ECO:0000256" key="2">
    <source>
        <dbReference type="ARBA" id="ARBA00009370"/>
    </source>
</evidence>
<dbReference type="Pfam" id="PF10502">
    <property type="entry name" value="Peptidase_S26"/>
    <property type="match status" value="1"/>
</dbReference>